<dbReference type="EC" id="3.4.11.-" evidence="6"/>
<name>A0A644Y1E4_9ZZZZ</name>
<dbReference type="AlphaFoldDB" id="A0A644Y1E4"/>
<keyword evidence="2 6" id="KW-0031">Aminopeptidase</keyword>
<dbReference type="InterPro" id="IPR051464">
    <property type="entry name" value="Peptidase_M42_aminopept"/>
</dbReference>
<dbReference type="Pfam" id="PF05343">
    <property type="entry name" value="Peptidase_M42"/>
    <property type="match status" value="1"/>
</dbReference>
<organism evidence="6">
    <name type="scientific">bioreactor metagenome</name>
    <dbReference type="NCBI Taxonomy" id="1076179"/>
    <lineage>
        <taxon>unclassified sequences</taxon>
        <taxon>metagenomes</taxon>
        <taxon>ecological metagenomes</taxon>
    </lineage>
</organism>
<dbReference type="SUPFAM" id="SSF101821">
    <property type="entry name" value="Aminopeptidase/glucanase lid domain"/>
    <property type="match status" value="1"/>
</dbReference>
<evidence type="ECO:0000256" key="2">
    <source>
        <dbReference type="ARBA" id="ARBA00022438"/>
    </source>
</evidence>
<proteinExistence type="inferred from homology"/>
<dbReference type="SUPFAM" id="SSF53187">
    <property type="entry name" value="Zn-dependent exopeptidases"/>
    <property type="match status" value="1"/>
</dbReference>
<dbReference type="Gene3D" id="2.40.30.40">
    <property type="entry name" value="Peptidase M42, domain 2"/>
    <property type="match status" value="1"/>
</dbReference>
<keyword evidence="3" id="KW-0645">Protease</keyword>
<dbReference type="Gene3D" id="3.40.630.10">
    <property type="entry name" value="Zn peptidases"/>
    <property type="match status" value="1"/>
</dbReference>
<dbReference type="GO" id="GO:0006508">
    <property type="term" value="P:proteolysis"/>
    <property type="evidence" value="ECO:0007669"/>
    <property type="project" value="UniProtKB-KW"/>
</dbReference>
<dbReference type="PANTHER" id="PTHR32481:SF5">
    <property type="entry name" value="ENDOGLUCANASE"/>
    <property type="match status" value="1"/>
</dbReference>
<dbReference type="GO" id="GO:0004177">
    <property type="term" value="F:aminopeptidase activity"/>
    <property type="evidence" value="ECO:0007669"/>
    <property type="project" value="UniProtKB-KW"/>
</dbReference>
<evidence type="ECO:0000256" key="1">
    <source>
        <dbReference type="ARBA" id="ARBA00006272"/>
    </source>
</evidence>
<sequence>MLDNLKRLCAARGVTGDESEVATLIKELAGPYADEIRQDVIGNVIAFKKGVSSDKKVMACAHMDEVGFYINLINDEGLLKFTADGMDRRVVNGRRVLIGKDRIPGVIGTKPIHLQSEAERAVAPDVKLLFIDIGAKDKAEAEKKVQIGDTAIFDSAFVEFGEGRIKARALDDRAGCCALLEAMKKKPAYDTYYVFSVLEESGSHGARVAVQCIMPDYGIVIETTSCADFLEEREWNRSTILGGGAVVYLMESSAYYKRETVEKITSTAGAHGIPWQYKTVTVGGTDAGSLQRSGLGAEVMTIATPCRNLHSGACTMCYSDFEATCALLAALLDTKF</sequence>
<gene>
    <name evidence="6" type="primary">ysdC_17</name>
    <name evidence="6" type="ORF">SDC9_66782</name>
</gene>
<dbReference type="GO" id="GO:0046872">
    <property type="term" value="F:metal ion binding"/>
    <property type="evidence" value="ECO:0007669"/>
    <property type="project" value="UniProtKB-KW"/>
</dbReference>
<evidence type="ECO:0000256" key="4">
    <source>
        <dbReference type="ARBA" id="ARBA00022723"/>
    </source>
</evidence>
<comment type="caution">
    <text evidence="6">The sequence shown here is derived from an EMBL/GenBank/DDBJ whole genome shotgun (WGS) entry which is preliminary data.</text>
</comment>
<dbReference type="PANTHER" id="PTHR32481">
    <property type="entry name" value="AMINOPEPTIDASE"/>
    <property type="match status" value="1"/>
</dbReference>
<dbReference type="InterPro" id="IPR008007">
    <property type="entry name" value="Peptidase_M42"/>
</dbReference>
<reference evidence="6" key="1">
    <citation type="submission" date="2019-08" db="EMBL/GenBank/DDBJ databases">
        <authorList>
            <person name="Kucharzyk K."/>
            <person name="Murdoch R.W."/>
            <person name="Higgins S."/>
            <person name="Loffler F."/>
        </authorList>
    </citation>
    <scope>NUCLEOTIDE SEQUENCE</scope>
</reference>
<evidence type="ECO:0000313" key="6">
    <source>
        <dbReference type="EMBL" id="MPM20353.1"/>
    </source>
</evidence>
<dbReference type="EMBL" id="VSSQ01003363">
    <property type="protein sequence ID" value="MPM20353.1"/>
    <property type="molecule type" value="Genomic_DNA"/>
</dbReference>
<dbReference type="InterPro" id="IPR023367">
    <property type="entry name" value="Peptidase_M42_dom2"/>
</dbReference>
<evidence type="ECO:0000256" key="3">
    <source>
        <dbReference type="ARBA" id="ARBA00022670"/>
    </source>
</evidence>
<comment type="similarity">
    <text evidence="1">Belongs to the peptidase M42 family.</text>
</comment>
<protein>
    <submittedName>
        <fullName evidence="6">Putative aminopeptidase YsdC</fullName>
        <ecNumber evidence="6">3.4.11.-</ecNumber>
    </submittedName>
</protein>
<keyword evidence="4" id="KW-0479">Metal-binding</keyword>
<accession>A0A644Y1E4</accession>
<keyword evidence="5 6" id="KW-0378">Hydrolase</keyword>
<dbReference type="PIRSF" id="PIRSF001123">
    <property type="entry name" value="PepA_GA"/>
    <property type="match status" value="1"/>
</dbReference>
<evidence type="ECO:0000256" key="5">
    <source>
        <dbReference type="ARBA" id="ARBA00022801"/>
    </source>
</evidence>